<dbReference type="InterPro" id="IPR012347">
    <property type="entry name" value="Ferritin-like"/>
</dbReference>
<reference evidence="3" key="1">
    <citation type="submission" date="2016-10" db="EMBL/GenBank/DDBJ databases">
        <authorList>
            <person name="Varghese N."/>
            <person name="Submissions S."/>
        </authorList>
    </citation>
    <scope>NUCLEOTIDE SEQUENCE [LARGE SCALE GENOMIC DNA]</scope>
    <source>
        <strain evidence="3">BL47</strain>
    </source>
</reference>
<dbReference type="EMBL" id="FNHS01000002">
    <property type="protein sequence ID" value="SDM53525.1"/>
    <property type="molecule type" value="Genomic_DNA"/>
</dbReference>
<evidence type="ECO:0000256" key="1">
    <source>
        <dbReference type="SAM" id="Phobius"/>
    </source>
</evidence>
<dbReference type="RefSeq" id="WP_091713655.1">
    <property type="nucleotide sequence ID" value="NZ_FNHS01000002.1"/>
</dbReference>
<evidence type="ECO:0000313" key="3">
    <source>
        <dbReference type="Proteomes" id="UP000198704"/>
    </source>
</evidence>
<dbReference type="AlphaFoldDB" id="A0A1G9U1U6"/>
<dbReference type="PANTHER" id="PTHR30565">
    <property type="entry name" value="PROTEIN YCIF"/>
    <property type="match status" value="1"/>
</dbReference>
<dbReference type="Proteomes" id="UP000198704">
    <property type="component" value="Unassembled WGS sequence"/>
</dbReference>
<feature type="transmembrane region" description="Helical" evidence="1">
    <location>
        <begin position="174"/>
        <end position="195"/>
    </location>
</feature>
<keyword evidence="1" id="KW-0472">Membrane</keyword>
<proteinExistence type="predicted"/>
<keyword evidence="1" id="KW-1133">Transmembrane helix</keyword>
<name>A0A1G9U1U6_9HYPH</name>
<sequence length="203" mass="22287">MQGNRRLFEDGLHLLHGAHRQGAAQAKRNDKTATLPKLKQMLEAGSKQNIVQLKRLDEVFASIGVRPDPRNDLAMQGICDLNEAEIAKHGNAADRDLINIEYGQVAAHFYIARYGTLRSAAQALGHAKAVKLLDRTLVETRAIDRAFTQLYDHLLARRTSTRYPGETALTTTAAMHPGLTLGLAFGGVLAAVALLEAERSKRR</sequence>
<dbReference type="PANTHER" id="PTHR30565:SF9">
    <property type="entry name" value="PROTEIN YCIF"/>
    <property type="match status" value="1"/>
</dbReference>
<dbReference type="SUPFAM" id="SSF47240">
    <property type="entry name" value="Ferritin-like"/>
    <property type="match status" value="1"/>
</dbReference>
<dbReference type="STRING" id="582672.SAMN05216360_102367"/>
<organism evidence="2 3">
    <name type="scientific">Methylobacterium phyllostachyos</name>
    <dbReference type="NCBI Taxonomy" id="582672"/>
    <lineage>
        <taxon>Bacteria</taxon>
        <taxon>Pseudomonadati</taxon>
        <taxon>Pseudomonadota</taxon>
        <taxon>Alphaproteobacteria</taxon>
        <taxon>Hyphomicrobiales</taxon>
        <taxon>Methylobacteriaceae</taxon>
        <taxon>Methylobacterium</taxon>
    </lineage>
</organism>
<dbReference type="InterPro" id="IPR047114">
    <property type="entry name" value="YciF"/>
</dbReference>
<evidence type="ECO:0000313" key="2">
    <source>
        <dbReference type="EMBL" id="SDM53525.1"/>
    </source>
</evidence>
<dbReference type="InterPro" id="IPR009078">
    <property type="entry name" value="Ferritin-like_SF"/>
</dbReference>
<dbReference type="Gene3D" id="1.20.1260.10">
    <property type="match status" value="1"/>
</dbReference>
<keyword evidence="1" id="KW-0812">Transmembrane</keyword>
<dbReference type="OrthoDB" id="9795056at2"/>
<keyword evidence="3" id="KW-1185">Reference proteome</keyword>
<dbReference type="Pfam" id="PF05974">
    <property type="entry name" value="DUF892"/>
    <property type="match status" value="1"/>
</dbReference>
<protein>
    <submittedName>
        <fullName evidence="2">Ferritin-like metal-binding protein YciE</fullName>
    </submittedName>
</protein>
<accession>A0A1G9U1U6</accession>
<dbReference type="InterPro" id="IPR010287">
    <property type="entry name" value="DUF892_YciF-like"/>
</dbReference>
<gene>
    <name evidence="2" type="ORF">SAMN05216360_102367</name>
</gene>